<feature type="coiled-coil region" evidence="1">
    <location>
        <begin position="29"/>
        <end position="56"/>
    </location>
</feature>
<evidence type="ECO:0000313" key="3">
    <source>
        <dbReference type="Proteomes" id="UP000030988"/>
    </source>
</evidence>
<reference evidence="2 3" key="1">
    <citation type="submission" date="2014-11" db="EMBL/GenBank/DDBJ databases">
        <title>Draft genome sequence of Kirrobacter mercurialis.</title>
        <authorList>
            <person name="Coil D.A."/>
            <person name="Eisen J.A."/>
        </authorList>
    </citation>
    <scope>NUCLEOTIDE SEQUENCE [LARGE SCALE GENOMIC DNA]</scope>
    <source>
        <strain evidence="2 3">Coronado</strain>
    </source>
</reference>
<dbReference type="EMBL" id="JTDN01000001">
    <property type="protein sequence ID" value="KHL25411.1"/>
    <property type="molecule type" value="Genomic_DNA"/>
</dbReference>
<comment type="caution">
    <text evidence="2">The sequence shown here is derived from an EMBL/GenBank/DDBJ whole genome shotgun (WGS) entry which is preliminary data.</text>
</comment>
<keyword evidence="1" id="KW-0175">Coiled coil</keyword>
<evidence type="ECO:0000313" key="2">
    <source>
        <dbReference type="EMBL" id="KHL25411.1"/>
    </source>
</evidence>
<dbReference type="RefSeq" id="WP_039093749.1">
    <property type="nucleotide sequence ID" value="NZ_JTDN01000001.1"/>
</dbReference>
<gene>
    <name evidence="2" type="ORF">PK98_01480</name>
</gene>
<dbReference type="OrthoDB" id="7391128at2"/>
<evidence type="ECO:0000256" key="1">
    <source>
        <dbReference type="SAM" id="Coils"/>
    </source>
</evidence>
<dbReference type="PROSITE" id="PS51257">
    <property type="entry name" value="PROKAR_LIPOPROTEIN"/>
    <property type="match status" value="1"/>
</dbReference>
<dbReference type="AlphaFoldDB" id="A0A0B2C098"/>
<protein>
    <submittedName>
        <fullName evidence="2">Uncharacterized protein</fullName>
    </submittedName>
</protein>
<dbReference type="STRING" id="1572751.PK98_01480"/>
<name>A0A0B2C098_9SPHN</name>
<organism evidence="2 3">
    <name type="scientific">Croceibacterium mercuriale</name>
    <dbReference type="NCBI Taxonomy" id="1572751"/>
    <lineage>
        <taxon>Bacteria</taxon>
        <taxon>Pseudomonadati</taxon>
        <taxon>Pseudomonadota</taxon>
        <taxon>Alphaproteobacteria</taxon>
        <taxon>Sphingomonadales</taxon>
        <taxon>Erythrobacteraceae</taxon>
        <taxon>Croceibacterium</taxon>
    </lineage>
</organism>
<dbReference type="Proteomes" id="UP000030988">
    <property type="component" value="Unassembled WGS sequence"/>
</dbReference>
<sequence length="167" mass="17617">MTPHIRIRLGWIVLLAIACGLYLALHLQVQAVTSEIVRAERRIVALEQRKLLLATEFETRASQLQLAAWNRVDFGYTAPAAPQFLNSERQLAAFSLPPAIGTPSPIRLASAVAEGGNPRLAAMVQPAAANQPAQTIVLASADDGAGQQLAAQSARIHLAALAGGGVE</sequence>
<accession>A0A0B2C098</accession>
<proteinExistence type="predicted"/>
<keyword evidence="3" id="KW-1185">Reference proteome</keyword>